<proteinExistence type="predicted"/>
<evidence type="ECO:0000256" key="1">
    <source>
        <dbReference type="SAM" id="Phobius"/>
    </source>
</evidence>
<keyword evidence="3" id="KW-1185">Reference proteome</keyword>
<dbReference type="OrthoDB" id="277312at2"/>
<dbReference type="Proteomes" id="UP000318626">
    <property type="component" value="Chromosome"/>
</dbReference>
<accession>A0A518CAE7</accession>
<keyword evidence="1" id="KW-1133">Transmembrane helix</keyword>
<reference evidence="3" key="1">
    <citation type="submission" date="2019-02" db="EMBL/GenBank/DDBJ databases">
        <title>Deep-cultivation of Planctomycetes and their phenomic and genomic characterization uncovers novel biology.</title>
        <authorList>
            <person name="Wiegand S."/>
            <person name="Jogler M."/>
            <person name="Boedeker C."/>
            <person name="Pinto D."/>
            <person name="Vollmers J."/>
            <person name="Rivas-Marin E."/>
            <person name="Kohn T."/>
            <person name="Peeters S.H."/>
            <person name="Heuer A."/>
            <person name="Rast P."/>
            <person name="Oberbeckmann S."/>
            <person name="Bunk B."/>
            <person name="Jeske O."/>
            <person name="Meyerdierks A."/>
            <person name="Storesund J.E."/>
            <person name="Kallscheuer N."/>
            <person name="Luecker S."/>
            <person name="Lage O.M."/>
            <person name="Pohl T."/>
            <person name="Merkel B.J."/>
            <person name="Hornburger P."/>
            <person name="Mueller R.-W."/>
            <person name="Bruemmer F."/>
            <person name="Labrenz M."/>
            <person name="Spormann A.M."/>
            <person name="Op den Camp H."/>
            <person name="Overmann J."/>
            <person name="Amann R."/>
            <person name="Jetten M.S.M."/>
            <person name="Mascher T."/>
            <person name="Medema M.H."/>
            <person name="Devos D.P."/>
            <person name="Kaster A.-K."/>
            <person name="Ovreas L."/>
            <person name="Rohde M."/>
            <person name="Galperin M.Y."/>
            <person name="Jogler C."/>
        </authorList>
    </citation>
    <scope>NUCLEOTIDE SEQUENCE [LARGE SCALE GENOMIC DNA]</scope>
    <source>
        <strain evidence="3">Pan97</strain>
    </source>
</reference>
<organism evidence="2 3">
    <name type="scientific">Bremerella volcania</name>
    <dbReference type="NCBI Taxonomy" id="2527984"/>
    <lineage>
        <taxon>Bacteria</taxon>
        <taxon>Pseudomonadati</taxon>
        <taxon>Planctomycetota</taxon>
        <taxon>Planctomycetia</taxon>
        <taxon>Pirellulales</taxon>
        <taxon>Pirellulaceae</taxon>
        <taxon>Bremerella</taxon>
    </lineage>
</organism>
<keyword evidence="1" id="KW-0812">Transmembrane</keyword>
<evidence type="ECO:0000313" key="3">
    <source>
        <dbReference type="Proteomes" id="UP000318626"/>
    </source>
</evidence>
<feature type="transmembrane region" description="Helical" evidence="1">
    <location>
        <begin position="20"/>
        <end position="44"/>
    </location>
</feature>
<name>A0A518CAE7_9BACT</name>
<keyword evidence="1" id="KW-0472">Membrane</keyword>
<dbReference type="EMBL" id="CP036289">
    <property type="protein sequence ID" value="QDU76208.1"/>
    <property type="molecule type" value="Genomic_DNA"/>
</dbReference>
<gene>
    <name evidence="2" type="ORF">Pan97_32530</name>
</gene>
<sequence length="254" mass="27385">MSNDQFTVEEPKKSGGGCTTAIIGCLVVCLVLAGVACGVGYYVYINIGVMAANLAESQLNAAIDEFDLPEDQKAGMKEQVSRVAQGYRDGDISMEQLGSVAENILESPAFTAVPVEIARSKYIEPSGLSDEEKADAKKQLQRIAHGAFEKKISEDELKALLDGRIADEQPDGNLQFRDNVPDEDLRDLVASAKDLADEKGVADQNFDIDLAAELKKAVDKALMGPTVDEEELEINIPETPVEIPSDPQLQETGN</sequence>
<dbReference type="KEGG" id="bvo:Pan97_32530"/>
<dbReference type="RefSeq" id="WP_144974150.1">
    <property type="nucleotide sequence ID" value="NZ_CP036289.1"/>
</dbReference>
<dbReference type="AlphaFoldDB" id="A0A518CAE7"/>
<evidence type="ECO:0000313" key="2">
    <source>
        <dbReference type="EMBL" id="QDU76208.1"/>
    </source>
</evidence>
<protein>
    <submittedName>
        <fullName evidence="2">Uncharacterized protein</fullName>
    </submittedName>
</protein>